<dbReference type="SUPFAM" id="SSF52972">
    <property type="entry name" value="ITPase-like"/>
    <property type="match status" value="1"/>
</dbReference>
<dbReference type="PANTHER" id="PTHR43213:SF5">
    <property type="entry name" value="BIFUNCTIONAL DTTP_UTP PYROPHOSPHATASE_METHYLTRANSFERASE PROTEIN-RELATED"/>
    <property type="match status" value="1"/>
</dbReference>
<reference evidence="5" key="2">
    <citation type="journal article" date="2021" name="PeerJ">
        <title>Extensive microbial diversity within the chicken gut microbiome revealed by metagenomics and culture.</title>
        <authorList>
            <person name="Gilroy R."/>
            <person name="Ravi A."/>
            <person name="Getino M."/>
            <person name="Pursley I."/>
            <person name="Horton D.L."/>
            <person name="Alikhan N.F."/>
            <person name="Baker D."/>
            <person name="Gharbi K."/>
            <person name="Hall N."/>
            <person name="Watson M."/>
            <person name="Adriaenssens E.M."/>
            <person name="Foster-Nyarko E."/>
            <person name="Jarju S."/>
            <person name="Secka A."/>
            <person name="Antonio M."/>
            <person name="Oren A."/>
            <person name="Chaudhuri R.R."/>
            <person name="La Ragione R."/>
            <person name="Hildebrand F."/>
            <person name="Pallen M.J."/>
        </authorList>
    </citation>
    <scope>NUCLEOTIDE SEQUENCE</scope>
    <source>
        <strain evidence="5">B1-3475</strain>
    </source>
</reference>
<comment type="cofactor">
    <cofactor evidence="1 4">
        <name>a divalent metal cation</name>
        <dbReference type="ChEBI" id="CHEBI:60240"/>
    </cofactor>
</comment>
<dbReference type="NCBIfam" id="TIGR00172">
    <property type="entry name" value="maf"/>
    <property type="match status" value="1"/>
</dbReference>
<feature type="site" description="Important for substrate specificity" evidence="4">
    <location>
        <position position="76"/>
    </location>
</feature>
<evidence type="ECO:0000313" key="5">
    <source>
        <dbReference type="EMBL" id="MBO8456082.1"/>
    </source>
</evidence>
<dbReference type="InterPro" id="IPR029001">
    <property type="entry name" value="ITPase-like_fam"/>
</dbReference>
<dbReference type="Gene3D" id="3.90.950.10">
    <property type="match status" value="1"/>
</dbReference>
<keyword evidence="3 4" id="KW-0546">Nucleotide metabolism</keyword>
<dbReference type="CDD" id="cd00555">
    <property type="entry name" value="Maf"/>
    <property type="match status" value="1"/>
</dbReference>
<organism evidence="5 6">
    <name type="scientific">Candidatus Cryptobacteroides intestinigallinarum</name>
    <dbReference type="NCBI Taxonomy" id="2840767"/>
    <lineage>
        <taxon>Bacteria</taxon>
        <taxon>Pseudomonadati</taxon>
        <taxon>Bacteroidota</taxon>
        <taxon>Bacteroidia</taxon>
        <taxon>Bacteroidales</taxon>
        <taxon>Candidatus Cryptobacteroides</taxon>
    </lineage>
</organism>
<proteinExistence type="inferred from homology"/>
<dbReference type="Proteomes" id="UP000823617">
    <property type="component" value="Unassembled WGS sequence"/>
</dbReference>
<evidence type="ECO:0000256" key="1">
    <source>
        <dbReference type="ARBA" id="ARBA00001968"/>
    </source>
</evidence>
<evidence type="ECO:0000256" key="3">
    <source>
        <dbReference type="ARBA" id="ARBA00023080"/>
    </source>
</evidence>
<evidence type="ECO:0000256" key="2">
    <source>
        <dbReference type="ARBA" id="ARBA00022801"/>
    </source>
</evidence>
<dbReference type="GO" id="GO:0047429">
    <property type="term" value="F:nucleoside triphosphate diphosphatase activity"/>
    <property type="evidence" value="ECO:0007669"/>
    <property type="project" value="UniProtKB-EC"/>
</dbReference>
<sequence>MDITGKRIILASGSPRRRELLSGLDIEFEVDTLNYFEEHYSPNTPHELIPVQMSEGKSFGFHRDLDQGEILITSDTMVLCGSRVLGKPAGTDDTEKAADAAEMLRLLSGRTHEVVTAVTIRDCRRHETFSDTASVTFNNLSDEEIRYYVEKYRPFDKAGAYGIQEWIGYVGIRSIQGSFYTVMGLPVHLVYRKLMEFCR</sequence>
<accession>A0A9D9HLL9</accession>
<dbReference type="PANTHER" id="PTHR43213">
    <property type="entry name" value="BIFUNCTIONAL DTTP/UTP PYROPHOSPHATASE/METHYLTRANSFERASE PROTEIN-RELATED"/>
    <property type="match status" value="1"/>
</dbReference>
<dbReference type="EC" id="3.6.1.9" evidence="4"/>
<dbReference type="HAMAP" id="MF_00528">
    <property type="entry name" value="Maf"/>
    <property type="match status" value="1"/>
</dbReference>
<dbReference type="Pfam" id="PF02545">
    <property type="entry name" value="Maf"/>
    <property type="match status" value="1"/>
</dbReference>
<comment type="catalytic activity">
    <reaction evidence="4">
        <text>UTP + H2O = UMP + diphosphate + H(+)</text>
        <dbReference type="Rhea" id="RHEA:29395"/>
        <dbReference type="ChEBI" id="CHEBI:15377"/>
        <dbReference type="ChEBI" id="CHEBI:15378"/>
        <dbReference type="ChEBI" id="CHEBI:33019"/>
        <dbReference type="ChEBI" id="CHEBI:46398"/>
        <dbReference type="ChEBI" id="CHEBI:57865"/>
        <dbReference type="EC" id="3.6.1.9"/>
    </reaction>
</comment>
<comment type="function">
    <text evidence="4">Nucleoside triphosphate pyrophosphatase that hydrolyzes dTTP and UTP. May have a dual role in cell division arrest and in preventing the incorporation of modified nucleotides into cellular nucleic acids.</text>
</comment>
<dbReference type="AlphaFoldDB" id="A0A9D9HLL9"/>
<keyword evidence="4" id="KW-0963">Cytoplasm</keyword>
<feature type="active site" description="Proton acceptor" evidence="4">
    <location>
        <position position="75"/>
    </location>
</feature>
<dbReference type="GO" id="GO:0009117">
    <property type="term" value="P:nucleotide metabolic process"/>
    <property type="evidence" value="ECO:0007669"/>
    <property type="project" value="UniProtKB-KW"/>
</dbReference>
<keyword evidence="2 4" id="KW-0378">Hydrolase</keyword>
<evidence type="ECO:0000256" key="4">
    <source>
        <dbReference type="HAMAP-Rule" id="MF_00528"/>
    </source>
</evidence>
<evidence type="ECO:0000313" key="6">
    <source>
        <dbReference type="Proteomes" id="UP000823617"/>
    </source>
</evidence>
<feature type="site" description="Important for substrate specificity" evidence="4">
    <location>
        <position position="164"/>
    </location>
</feature>
<comment type="caution">
    <text evidence="5">The sequence shown here is derived from an EMBL/GenBank/DDBJ whole genome shotgun (WGS) entry which is preliminary data.</text>
</comment>
<comment type="similarity">
    <text evidence="4">Belongs to the Maf family. YhdE subfamily.</text>
</comment>
<comment type="caution">
    <text evidence="4">Lacks conserved residue(s) required for the propagation of feature annotation.</text>
</comment>
<gene>
    <name evidence="5" type="primary">maf</name>
    <name evidence="5" type="ORF">IAC08_06730</name>
</gene>
<protein>
    <recommendedName>
        <fullName evidence="4">dTTP/UTP pyrophosphatase</fullName>
        <shortName evidence="4">dTTPase/UTPase</shortName>
        <ecNumber evidence="4">3.6.1.9</ecNumber>
    </recommendedName>
    <alternativeName>
        <fullName evidence="4">Nucleoside triphosphate pyrophosphatase</fullName>
    </alternativeName>
    <alternativeName>
        <fullName evidence="4">Nucleotide pyrophosphatase</fullName>
        <shortName evidence="4">Nucleotide PPase</shortName>
    </alternativeName>
</protein>
<feature type="site" description="Important for substrate specificity" evidence="4">
    <location>
        <position position="16"/>
    </location>
</feature>
<comment type="subcellular location">
    <subcellularLocation>
        <location evidence="4">Cytoplasm</location>
    </subcellularLocation>
</comment>
<comment type="catalytic activity">
    <reaction evidence="4">
        <text>dTTP + H2O = dTMP + diphosphate + H(+)</text>
        <dbReference type="Rhea" id="RHEA:28534"/>
        <dbReference type="ChEBI" id="CHEBI:15377"/>
        <dbReference type="ChEBI" id="CHEBI:15378"/>
        <dbReference type="ChEBI" id="CHEBI:33019"/>
        <dbReference type="ChEBI" id="CHEBI:37568"/>
        <dbReference type="ChEBI" id="CHEBI:63528"/>
        <dbReference type="EC" id="3.6.1.9"/>
    </reaction>
</comment>
<dbReference type="PIRSF" id="PIRSF006305">
    <property type="entry name" value="Maf"/>
    <property type="match status" value="1"/>
</dbReference>
<reference evidence="5" key="1">
    <citation type="submission" date="2020-10" db="EMBL/GenBank/DDBJ databases">
        <authorList>
            <person name="Gilroy R."/>
        </authorList>
    </citation>
    <scope>NUCLEOTIDE SEQUENCE</scope>
    <source>
        <strain evidence="5">B1-3475</strain>
    </source>
</reference>
<dbReference type="GO" id="GO:0005737">
    <property type="term" value="C:cytoplasm"/>
    <property type="evidence" value="ECO:0007669"/>
    <property type="project" value="UniProtKB-SubCell"/>
</dbReference>
<dbReference type="InterPro" id="IPR003697">
    <property type="entry name" value="Maf-like"/>
</dbReference>
<dbReference type="EMBL" id="JADIMK010000070">
    <property type="protein sequence ID" value="MBO8456082.1"/>
    <property type="molecule type" value="Genomic_DNA"/>
</dbReference>
<name>A0A9D9HLL9_9BACT</name>